<dbReference type="PATRIC" id="fig|1385369.3.peg.7122"/>
<evidence type="ECO:0000313" key="3">
    <source>
        <dbReference type="Proteomes" id="UP000019486"/>
    </source>
</evidence>
<gene>
    <name evidence="2" type="ORF">N825_34120</name>
</gene>
<dbReference type="RefSeq" id="WP_245613330.1">
    <property type="nucleotide sequence ID" value="NZ_AVFL01000066.1"/>
</dbReference>
<evidence type="ECO:0000313" key="2">
    <source>
        <dbReference type="EMBL" id="EWY35826.1"/>
    </source>
</evidence>
<proteinExistence type="predicted"/>
<dbReference type="GO" id="GO:0006313">
    <property type="term" value="P:DNA transposition"/>
    <property type="evidence" value="ECO:0007669"/>
    <property type="project" value="InterPro"/>
</dbReference>
<dbReference type="EMBL" id="AVFL01000066">
    <property type="protein sequence ID" value="EWY35826.1"/>
    <property type="molecule type" value="Genomic_DNA"/>
</dbReference>
<organism evidence="2 3">
    <name type="scientific">Skermanella stibiiresistens SB22</name>
    <dbReference type="NCBI Taxonomy" id="1385369"/>
    <lineage>
        <taxon>Bacteria</taxon>
        <taxon>Pseudomonadati</taxon>
        <taxon>Pseudomonadota</taxon>
        <taxon>Alphaproteobacteria</taxon>
        <taxon>Rhodospirillales</taxon>
        <taxon>Azospirillaceae</taxon>
        <taxon>Skermanella</taxon>
    </lineage>
</organism>
<dbReference type="AlphaFoldDB" id="W9GT21"/>
<reference evidence="2 3" key="1">
    <citation type="submission" date="2013-08" db="EMBL/GenBank/DDBJ databases">
        <title>The genome sequence of Skermanella stibiiresistens.</title>
        <authorList>
            <person name="Zhu W."/>
            <person name="Wang G."/>
        </authorList>
    </citation>
    <scope>NUCLEOTIDE SEQUENCE [LARGE SCALE GENOMIC DNA]</scope>
    <source>
        <strain evidence="2 3">SB22</strain>
    </source>
</reference>
<dbReference type="STRING" id="1385369.N825_34120"/>
<feature type="domain" description="Tn3 transposase DDE" evidence="1">
    <location>
        <begin position="229"/>
        <end position="465"/>
    </location>
</feature>
<protein>
    <recommendedName>
        <fullName evidence="1">Tn3 transposase DDE domain-containing protein</fullName>
    </recommendedName>
</protein>
<evidence type="ECO:0000259" key="1">
    <source>
        <dbReference type="Pfam" id="PF01526"/>
    </source>
</evidence>
<dbReference type="InterPro" id="IPR002513">
    <property type="entry name" value="Tn3_Tnp_DDE_dom"/>
</dbReference>
<keyword evidence="3" id="KW-1185">Reference proteome</keyword>
<dbReference type="GO" id="GO:0004803">
    <property type="term" value="F:transposase activity"/>
    <property type="evidence" value="ECO:0007669"/>
    <property type="project" value="InterPro"/>
</dbReference>
<dbReference type="Proteomes" id="UP000019486">
    <property type="component" value="Unassembled WGS sequence"/>
</dbReference>
<comment type="caution">
    <text evidence="2">The sequence shown here is derived from an EMBL/GenBank/DDBJ whole genome shotgun (WGS) entry which is preliminary data.</text>
</comment>
<dbReference type="Pfam" id="PF01526">
    <property type="entry name" value="DDE_Tnp_Tn3"/>
    <property type="match status" value="1"/>
</dbReference>
<sequence>MQPWEELALSARQLRQLLRPAPPDVIADLGPEHAVFRQVGPRLLATFTFEGAPFVQPLLTALDLLREISAHPRRVIPATAPMTFVPRRWRRHVVDDSKALNRRFYELCVLFELRDRLRAGDIWVQGSRLYRSLDEYLAPVSVPAPLPPAIARLPVPPYVTAESYLAERMELLDRRLRDTARLLEAGSADGVTLEGGKLKLRRPGADEMPEADRLTDRLHRMVLQIRITDLLEEVDGWTDLAGHFGHVQTGRPPSDRRAFLATLIGEANNLGLTRMAQVCPVATRRQFLWIATWHTREETYRTGLARLVEAQHREPLARWFGVGTGATSDGQHFHLGGPGEAAGEVNAHYGRDHAIKLYTHISDRYAPFHVTVIAATAGEAGHVLDGLLHHDSALDLRVHRTDAAGVSDHVFALMHLLGLRFLPRIPNLNDRRLYAFEPRSRYGVLSPLLSERLDRGLIESHRDEVHAGDGRGARR</sequence>
<accession>W9GT21</accession>
<name>W9GT21_9PROT</name>